<evidence type="ECO:0000259" key="2">
    <source>
        <dbReference type="PROSITE" id="PS50110"/>
    </source>
</evidence>
<dbReference type="AlphaFoldDB" id="A0A1E5XIP2"/>
<sequence length="105" mass="11279">MIEDFLLDLGAAEVITCVTPGEAEAMIGTRSVNCAILDVKIGGADSFGLADALTHRDVPFFFATASGPEAIVERHRHRPILAKPFSNAQLLEFLHATMAGQGRDR</sequence>
<comment type="caution">
    <text evidence="3">The sequence shown here is derived from an EMBL/GenBank/DDBJ whole genome shotgun (WGS) entry which is preliminary data.</text>
</comment>
<keyword evidence="1" id="KW-0597">Phosphoprotein</keyword>
<gene>
    <name evidence="3" type="ORF">VW23_004830</name>
</gene>
<dbReference type="PROSITE" id="PS50110">
    <property type="entry name" value="RESPONSE_REGULATORY"/>
    <property type="match status" value="1"/>
</dbReference>
<organism evidence="3 4">
    <name type="scientific">Devosia insulae DS-56</name>
    <dbReference type="NCBI Taxonomy" id="1116389"/>
    <lineage>
        <taxon>Bacteria</taxon>
        <taxon>Pseudomonadati</taxon>
        <taxon>Pseudomonadota</taxon>
        <taxon>Alphaproteobacteria</taxon>
        <taxon>Hyphomicrobiales</taxon>
        <taxon>Devosiaceae</taxon>
        <taxon>Devosia</taxon>
    </lineage>
</organism>
<dbReference type="Proteomes" id="UP000095463">
    <property type="component" value="Unassembled WGS sequence"/>
</dbReference>
<feature type="domain" description="Response regulatory" evidence="2">
    <location>
        <begin position="1"/>
        <end position="98"/>
    </location>
</feature>
<name>A0A1E5XIP2_9HYPH</name>
<protein>
    <recommendedName>
        <fullName evidence="2">Response regulatory domain-containing protein</fullName>
    </recommendedName>
</protein>
<evidence type="ECO:0000313" key="3">
    <source>
        <dbReference type="EMBL" id="OEO28458.1"/>
    </source>
</evidence>
<keyword evidence="4" id="KW-1185">Reference proteome</keyword>
<dbReference type="GO" id="GO:0000160">
    <property type="term" value="P:phosphorelay signal transduction system"/>
    <property type="evidence" value="ECO:0007669"/>
    <property type="project" value="InterPro"/>
</dbReference>
<feature type="modified residue" description="4-aspartylphosphate" evidence="1">
    <location>
        <position position="38"/>
    </location>
</feature>
<accession>A0A1E5XIP2</accession>
<dbReference type="InterPro" id="IPR011006">
    <property type="entry name" value="CheY-like_superfamily"/>
</dbReference>
<evidence type="ECO:0000256" key="1">
    <source>
        <dbReference type="PROSITE-ProRule" id="PRU00169"/>
    </source>
</evidence>
<evidence type="ECO:0000313" key="4">
    <source>
        <dbReference type="Proteomes" id="UP000095463"/>
    </source>
</evidence>
<reference evidence="3 4" key="1">
    <citation type="journal article" date="2015" name="Genome Announc.">
        <title>Genome Assemblies of Three Soil-Associated Devosia species: D. insulae, D. limi, and D. soli.</title>
        <authorList>
            <person name="Hassan Y.I."/>
            <person name="Lepp D."/>
            <person name="Zhou T."/>
        </authorList>
    </citation>
    <scope>NUCLEOTIDE SEQUENCE [LARGE SCALE GENOMIC DNA]</scope>
    <source>
        <strain evidence="3 4">DS-56</strain>
    </source>
</reference>
<dbReference type="EMBL" id="LAJE02000377">
    <property type="protein sequence ID" value="OEO28458.1"/>
    <property type="molecule type" value="Genomic_DNA"/>
</dbReference>
<dbReference type="SUPFAM" id="SSF52172">
    <property type="entry name" value="CheY-like"/>
    <property type="match status" value="1"/>
</dbReference>
<dbReference type="Gene3D" id="3.40.50.2300">
    <property type="match status" value="1"/>
</dbReference>
<proteinExistence type="predicted"/>
<dbReference type="InterPro" id="IPR001789">
    <property type="entry name" value="Sig_transdc_resp-reg_receiver"/>
</dbReference>